<dbReference type="PANTHER" id="PTHR33324">
    <property type="entry name" value="EXPRESSED PROTEIN"/>
    <property type="match status" value="1"/>
</dbReference>
<reference evidence="2" key="1">
    <citation type="submission" date="2014-03" db="EMBL/GenBank/DDBJ databases">
        <title>The Genome Sequence of Puccinia striiformis f. sp. tritici PST-78.</title>
        <authorList>
            <consortium name="The Broad Institute Genome Sequencing Platform"/>
            <person name="Cuomo C."/>
            <person name="Hulbert S."/>
            <person name="Chen X."/>
            <person name="Walker B."/>
            <person name="Young S.K."/>
            <person name="Zeng Q."/>
            <person name="Gargeya S."/>
            <person name="Fitzgerald M."/>
            <person name="Haas B."/>
            <person name="Abouelleil A."/>
            <person name="Alvarado L."/>
            <person name="Arachchi H.M."/>
            <person name="Berlin A.M."/>
            <person name="Chapman S.B."/>
            <person name="Goldberg J."/>
            <person name="Griggs A."/>
            <person name="Gujja S."/>
            <person name="Hansen M."/>
            <person name="Howarth C."/>
            <person name="Imamovic A."/>
            <person name="Larimer J."/>
            <person name="McCowan C."/>
            <person name="Montmayeur A."/>
            <person name="Murphy C."/>
            <person name="Neiman D."/>
            <person name="Pearson M."/>
            <person name="Priest M."/>
            <person name="Roberts A."/>
            <person name="Saif S."/>
            <person name="Shea T."/>
            <person name="Sisk P."/>
            <person name="Sykes S."/>
            <person name="Wortman J."/>
            <person name="Nusbaum C."/>
            <person name="Birren B."/>
        </authorList>
    </citation>
    <scope>NUCLEOTIDE SEQUENCE [LARGE SCALE GENOMIC DNA]</scope>
    <source>
        <strain evidence="2">race PST-78</strain>
    </source>
</reference>
<gene>
    <name evidence="1" type="ORF">PSTG_00567</name>
</gene>
<dbReference type="EMBL" id="AJIL01000004">
    <property type="protein sequence ID" value="KNF06052.1"/>
    <property type="molecule type" value="Genomic_DNA"/>
</dbReference>
<accession>A0A0L0W3L4</accession>
<evidence type="ECO:0000313" key="1">
    <source>
        <dbReference type="EMBL" id="KNF06052.1"/>
    </source>
</evidence>
<dbReference type="AlphaFoldDB" id="A0A0L0W3L4"/>
<dbReference type="OrthoDB" id="2499804at2759"/>
<evidence type="ECO:0000313" key="2">
    <source>
        <dbReference type="Proteomes" id="UP000054564"/>
    </source>
</evidence>
<keyword evidence="2" id="KW-1185">Reference proteome</keyword>
<sequence>MCSTRWIPTNRHIQTGRQDCRWDTDGVNGGPTSISILMNWLDRNDNYLRWWSANTSNHRNNSISVCNEVVQELERNGIHHRSATAIDHYIKWLQRHYKTSCDYRRRLAASEGNVDDPYGERMFVADLTILGGRHWTRLHRIMGP</sequence>
<comment type="caution">
    <text evidence="1">The sequence shown here is derived from an EMBL/GenBank/DDBJ whole genome shotgun (WGS) entry which is preliminary data.</text>
</comment>
<protein>
    <submittedName>
        <fullName evidence="1">Uncharacterized protein</fullName>
    </submittedName>
</protein>
<name>A0A0L0W3L4_9BASI</name>
<dbReference type="PANTHER" id="PTHR33324:SF2">
    <property type="entry name" value="MYB_SANT-LIKE DNA-BINDING DOMAIN-CONTAINING PROTEIN"/>
    <property type="match status" value="1"/>
</dbReference>
<dbReference type="Proteomes" id="UP000054564">
    <property type="component" value="Unassembled WGS sequence"/>
</dbReference>
<proteinExistence type="predicted"/>
<organism evidence="1 2">
    <name type="scientific">Puccinia striiformis f. sp. tritici PST-78</name>
    <dbReference type="NCBI Taxonomy" id="1165861"/>
    <lineage>
        <taxon>Eukaryota</taxon>
        <taxon>Fungi</taxon>
        <taxon>Dikarya</taxon>
        <taxon>Basidiomycota</taxon>
        <taxon>Pucciniomycotina</taxon>
        <taxon>Pucciniomycetes</taxon>
        <taxon>Pucciniales</taxon>
        <taxon>Pucciniaceae</taxon>
        <taxon>Puccinia</taxon>
    </lineage>
</organism>